<evidence type="ECO:0000256" key="1">
    <source>
        <dbReference type="SAM" id="MobiDB-lite"/>
    </source>
</evidence>
<reference evidence="2" key="1">
    <citation type="submission" date="2023-03" db="EMBL/GenBank/DDBJ databases">
        <title>Massive genome expansion in bonnet fungi (Mycena s.s.) driven by repeated elements and novel gene families across ecological guilds.</title>
        <authorList>
            <consortium name="Lawrence Berkeley National Laboratory"/>
            <person name="Harder C.B."/>
            <person name="Miyauchi S."/>
            <person name="Viragh M."/>
            <person name="Kuo A."/>
            <person name="Thoen E."/>
            <person name="Andreopoulos B."/>
            <person name="Lu D."/>
            <person name="Skrede I."/>
            <person name="Drula E."/>
            <person name="Henrissat B."/>
            <person name="Morin E."/>
            <person name="Kohler A."/>
            <person name="Barry K."/>
            <person name="LaButti K."/>
            <person name="Morin E."/>
            <person name="Salamov A."/>
            <person name="Lipzen A."/>
            <person name="Mereny Z."/>
            <person name="Hegedus B."/>
            <person name="Baldrian P."/>
            <person name="Stursova M."/>
            <person name="Weitz H."/>
            <person name="Taylor A."/>
            <person name="Grigoriev I.V."/>
            <person name="Nagy L.G."/>
            <person name="Martin F."/>
            <person name="Kauserud H."/>
        </authorList>
    </citation>
    <scope>NUCLEOTIDE SEQUENCE</scope>
    <source>
        <strain evidence="2">CBHHK182m</strain>
    </source>
</reference>
<feature type="region of interest" description="Disordered" evidence="1">
    <location>
        <begin position="238"/>
        <end position="257"/>
    </location>
</feature>
<feature type="compositionally biased region" description="Low complexity" evidence="1">
    <location>
        <begin position="113"/>
        <end position="126"/>
    </location>
</feature>
<comment type="caution">
    <text evidence="2">The sequence shown here is derived from an EMBL/GenBank/DDBJ whole genome shotgun (WGS) entry which is preliminary data.</text>
</comment>
<dbReference type="AlphaFoldDB" id="A0AAD7J912"/>
<name>A0AAD7J912_9AGAR</name>
<dbReference type="EMBL" id="JARKIB010000038">
    <property type="protein sequence ID" value="KAJ7759907.1"/>
    <property type="molecule type" value="Genomic_DNA"/>
</dbReference>
<keyword evidence="3" id="KW-1185">Reference proteome</keyword>
<gene>
    <name evidence="2" type="ORF">B0H16DRAFT_585450</name>
</gene>
<evidence type="ECO:0000313" key="3">
    <source>
        <dbReference type="Proteomes" id="UP001215598"/>
    </source>
</evidence>
<organism evidence="2 3">
    <name type="scientific">Mycena metata</name>
    <dbReference type="NCBI Taxonomy" id="1033252"/>
    <lineage>
        <taxon>Eukaryota</taxon>
        <taxon>Fungi</taxon>
        <taxon>Dikarya</taxon>
        <taxon>Basidiomycota</taxon>
        <taxon>Agaricomycotina</taxon>
        <taxon>Agaricomycetes</taxon>
        <taxon>Agaricomycetidae</taxon>
        <taxon>Agaricales</taxon>
        <taxon>Marasmiineae</taxon>
        <taxon>Mycenaceae</taxon>
        <taxon>Mycena</taxon>
    </lineage>
</organism>
<feature type="region of interest" description="Disordered" evidence="1">
    <location>
        <begin position="111"/>
        <end position="173"/>
    </location>
</feature>
<accession>A0AAD7J912</accession>
<feature type="compositionally biased region" description="Basic and acidic residues" evidence="1">
    <location>
        <begin position="151"/>
        <end position="164"/>
    </location>
</feature>
<sequence length="289" mass="32585">MPRRQLRRLPYPPMPRSLRARRCTGRCPCHKHTELHRAGRSSSSSSALPFAFCVLRLAFLRLRTKRRVSGRWQGRCGRTQLRYRVGVGHRLNVCGYQRALGGSYDSNADKAITNTNTNAAPSTNPSRDSRTRYPTSTITSMTPTPRLRQHSHMDPSDADCDTHTDASSASTLEHNKYEYEYENDSTTVMTSRAHSASPDSSAWFPTFSFALRFGVLFRPQASCVSEYPDPYPYTCGTVPGPGDAELGSRRSGRRQDRLVERVGSHGGEGVRGRRRANHDWPPFRLRMHA</sequence>
<protein>
    <submittedName>
        <fullName evidence="2">Uncharacterized protein</fullName>
    </submittedName>
</protein>
<proteinExistence type="predicted"/>
<evidence type="ECO:0000313" key="2">
    <source>
        <dbReference type="EMBL" id="KAJ7759907.1"/>
    </source>
</evidence>
<dbReference type="Proteomes" id="UP001215598">
    <property type="component" value="Unassembled WGS sequence"/>
</dbReference>
<feature type="compositionally biased region" description="Low complexity" evidence="1">
    <location>
        <begin position="134"/>
        <end position="145"/>
    </location>
</feature>